<dbReference type="FunFam" id="1.10.132.30:FF:000004">
    <property type="entry name" value="DNA-directed RNA polymerase subunit"/>
    <property type="match status" value="1"/>
</dbReference>
<evidence type="ECO:0000256" key="7">
    <source>
        <dbReference type="ARBA" id="ARBA00022553"/>
    </source>
</evidence>
<accession>A0A3Q3W9H7</accession>
<evidence type="ECO:0000256" key="16">
    <source>
        <dbReference type="ARBA" id="ARBA00065144"/>
    </source>
</evidence>
<dbReference type="InterPro" id="IPR007066">
    <property type="entry name" value="RNA_pol_Rpb1_3"/>
</dbReference>
<feature type="compositionally biased region" description="Acidic residues" evidence="18">
    <location>
        <begin position="1344"/>
        <end position="1355"/>
    </location>
</feature>
<keyword evidence="14" id="KW-0539">Nucleus</keyword>
<evidence type="ECO:0000256" key="18">
    <source>
        <dbReference type="SAM" id="MobiDB-lite"/>
    </source>
</evidence>
<keyword evidence="10" id="KW-0479">Metal-binding</keyword>
<sequence length="1647" mass="185226">MLFGKDVPWRRLEGMSFGMYSAEEIRKLSVKAITNHRFLDAVGNVALNSLYDLALGPADSKEVCATCCQDFNNCPGHLGHVELPLPVYNPLFFDKLYLLLRGSCLSCHLLTCPRSAIHLLLNQLKLVDRGAMQEVYQLEQVLNQHLEENPKATGDEIEQVLKEFTESIAGAVIKHLVEKKSSLINDFWKIHMKSRKCPHCRCGRFTLRREHNSKLIVTMPSGITVSFKFLLVDDVVGRKRVYLTANTAKEHINKLWENEAFFLRCLFSGLEEQGGKGFHSDLFFLELLVVPPCRYRPINRLGDQMFTNGQTVNMQAVMKDCGMIQKLLALIAGEKTAQDQEVSSLLTYLSTFLSGIPGLTLPDKLYNIWIRLQTHVNIVFDSDMDKMMTEKYPGIRQILEKKDGLFRKHMMGKRVDYAARSVICPDMYIGTNEIGIPMVFATKLTYPQPVTPWNVKELRQAILNGPHVHPGASMVINEDGRKTILSAANPAQREAVAKQLLTPCPEPHKMPTKIVNRHIKNGDVLLLNRQPTLHRPSIQAHIARILPGEKVLRLHYANCKAYNADFDGDEMNAHFPQSELARAEAYTLVSTDQQYLVPKDGKPLAGLIQDHMVSGARMTIRGCFFTRVQYTELVYRGLTDKSGRIKLLPPAILKPQQLWTGKQVVSTLLLNVIPQNALPLNLAGKSKIPSKAWVQDPPRAAPGYKPDSMCDSQVVIRGGELLVGVLDKAHYGSSAYGLVHCCYELYGGETSGKLLSCLARLFTAYLQLYRGFTLGVEDILVKPGANRQRKKIIKGSLKIGTKALQAAFNLPSDVSQTEARSRWQDAHLNPDQRDFSMADHKFKEVANQVNNDINKVCMPVGLHTSFPDNNLQLMVQSGAKGSTVNTMQISCLLGQIELEGRRPPLMPSGKSLPCFQPYDPAPGAGGFVTGRFLTGIKPQEFFFHCMAGREGLVDTAVKTSRSGYLQRCVIKHLEGLVVQYDLTVRDSDGSVVQFLYGEDGLDIPKTQFLQPRQFPFIEENYEVIKTSQNLDRFLARLDPQAANQHFAAIKYWREKRGSACPLILTNPVQVLQQWYSLDESSRSRYRRKSSRCPEPSLSLFRPDVCFGSVSENFHQITDGYLQDRGRQREDSLDKLHLSVFSLMQLLQYKWQRSLCDPGEAVGLLAAQSIGEPSTQMTLNTFHFAGRGEMNVTLGIPRLREILMVASSNIKTPMMSVPVLNNSKALNRAKMLRKKLAKMCLAEVLQKVDVVKTLRIENQRYWMFKVTFHFLPPNCYSDDKLLSPQQILHYMETRFFHLLLKAIKKHSAKLASIAVETRKASLRDKDYDGDGFVDDGDGEEEQEIIDDQGNEGDADASDAKRNEKQEEEVDYDSGGEEEDVDEGCDDGEDAEEQGEAVEEESQPDSTGGRVQRNMRQPKRGGAQGLDQMRVNSVLQLSSAIERYDYDVEHELWCEVDLVLPVSKVHFDLTSVLTKLAQNAVVMETRGLTRCLLSENTTKTGEKKMVLNTEGINMHEMFKHSDILDLNRLYSNEVHAMANTYGIEVALKVIEKEIKDVFAVYGIEVDPRHLSLVADYMCFEGVYKPLNRHAIQSNSSPLQQMTFETSYKFLKQATMLGSHDQLASPSACLVVGKVVRGGTGLFELKQPLQ</sequence>
<keyword evidence="13 17" id="KW-0804">Transcription</keyword>
<evidence type="ECO:0000313" key="21">
    <source>
        <dbReference type="Proteomes" id="UP000261620"/>
    </source>
</evidence>
<dbReference type="InterPro" id="IPR000722">
    <property type="entry name" value="RNA_pol_asu"/>
</dbReference>
<comment type="subunit">
    <text evidence="16">Component of the RNA polymerase I (Pol I) complex consisting of 13 subunits: a ten-subunit catalytic core composed of POLR1A/RPA1, POLR1B/RPA2, POLR1C/RPAC1, POLR1D/RPAC2, POLR1H/RPA12, POLR2E/RPABC1, POLR2F/RPABC2, POLR2H/RPABC3, POLR2K/RPABC4 and POLR2L/RPABC5; a mobile stalk subunit POLR1F/RPA43 protruding from the core and additional subunits homologous to general transcription factors POLR1E/RPA49 and POLR1G/RPA34. Part of Pol I pre-initiation complex (PIC), in which Pol I core assembles with RRN3 and promoter-bound UTBF and SL1/TIF-IB complex. Interacts (via dock II domain) with TOP2A; this interaction may assist Pol I transcription initiation by releasing supercoils occurring during DNA unwinding. Interacts with CAVIN1; this interaction induces the dissociation of Pol I complex paused at rDNA terminator sequences. Interacts with MYO1C. Interacts with ERBB2. Interacts with DDX11. Interacts with RECQL5.</text>
</comment>
<dbReference type="FunFam" id="1.10.274.100:FF:000004">
    <property type="entry name" value="DNA-directed RNA polymerase subunit"/>
    <property type="match status" value="1"/>
</dbReference>
<proteinExistence type="inferred from homology"/>
<keyword evidence="7" id="KW-0597">Phosphoprotein</keyword>
<evidence type="ECO:0000256" key="11">
    <source>
        <dbReference type="ARBA" id="ARBA00022833"/>
    </source>
</evidence>
<dbReference type="PANTHER" id="PTHR19376:SF11">
    <property type="entry name" value="DNA-DIRECTED RNA POLYMERASE I SUBUNIT RPA1"/>
    <property type="match status" value="1"/>
</dbReference>
<comment type="catalytic activity">
    <reaction evidence="15">
        <text>RNA(n) + a ribonucleoside 5'-triphosphate = RNA(n+1) + diphosphate</text>
        <dbReference type="Rhea" id="RHEA:21248"/>
        <dbReference type="Rhea" id="RHEA-COMP:14527"/>
        <dbReference type="Rhea" id="RHEA-COMP:17342"/>
        <dbReference type="ChEBI" id="CHEBI:33019"/>
        <dbReference type="ChEBI" id="CHEBI:61557"/>
        <dbReference type="ChEBI" id="CHEBI:140395"/>
        <dbReference type="EC" id="2.7.7.6"/>
    </reaction>
    <physiologicalReaction direction="left-to-right" evidence="15">
        <dbReference type="Rhea" id="RHEA:21249"/>
    </physiologicalReaction>
</comment>
<dbReference type="FunFam" id="4.10.860.120:FF:000006">
    <property type="entry name" value="DNA-directed RNA polymerase subunit"/>
    <property type="match status" value="1"/>
</dbReference>
<dbReference type="Ensembl" id="ENSMMOT00000013543.1">
    <property type="protein sequence ID" value="ENSMMOP00000013326.1"/>
    <property type="gene ID" value="ENSMMOG00000010216.1"/>
</dbReference>
<dbReference type="Gene3D" id="1.10.274.100">
    <property type="entry name" value="RNA polymerase Rpb1, domain 3"/>
    <property type="match status" value="1"/>
</dbReference>
<feature type="domain" description="RNA polymerase N-terminal" evidence="19">
    <location>
        <begin position="281"/>
        <end position="619"/>
    </location>
</feature>
<evidence type="ECO:0000256" key="10">
    <source>
        <dbReference type="ARBA" id="ARBA00022723"/>
    </source>
</evidence>
<dbReference type="Gene3D" id="1.10.357.120">
    <property type="match status" value="1"/>
</dbReference>
<evidence type="ECO:0000256" key="5">
    <source>
        <dbReference type="ARBA" id="ARBA00022454"/>
    </source>
</evidence>
<dbReference type="Pfam" id="PF04998">
    <property type="entry name" value="RNA_pol_Rpb1_5"/>
    <property type="match status" value="1"/>
</dbReference>
<dbReference type="GO" id="GO:0003899">
    <property type="term" value="F:DNA-directed RNA polymerase activity"/>
    <property type="evidence" value="ECO:0007669"/>
    <property type="project" value="UniProtKB-EC"/>
</dbReference>
<keyword evidence="5" id="KW-0158">Chromosome</keyword>
<organism evidence="20 21">
    <name type="scientific">Mola mola</name>
    <name type="common">Ocean sunfish</name>
    <name type="synonym">Tetraodon mola</name>
    <dbReference type="NCBI Taxonomy" id="94237"/>
    <lineage>
        <taxon>Eukaryota</taxon>
        <taxon>Metazoa</taxon>
        <taxon>Chordata</taxon>
        <taxon>Craniata</taxon>
        <taxon>Vertebrata</taxon>
        <taxon>Euteleostomi</taxon>
        <taxon>Actinopterygii</taxon>
        <taxon>Neopterygii</taxon>
        <taxon>Teleostei</taxon>
        <taxon>Neoteleostei</taxon>
        <taxon>Acanthomorphata</taxon>
        <taxon>Eupercaria</taxon>
        <taxon>Tetraodontiformes</taxon>
        <taxon>Molidae</taxon>
        <taxon>Mola</taxon>
    </lineage>
</organism>
<dbReference type="Gene3D" id="3.30.70.2850">
    <property type="match status" value="1"/>
</dbReference>
<comment type="subcellular location">
    <subcellularLocation>
        <location evidence="2">Chromosome</location>
    </subcellularLocation>
    <subcellularLocation>
        <location evidence="3">Nucleus</location>
        <location evidence="3">Nucleolus</location>
    </subcellularLocation>
</comment>
<dbReference type="InterPro" id="IPR007080">
    <property type="entry name" value="RNA_pol_Rpb1_1"/>
</dbReference>
<evidence type="ECO:0000256" key="12">
    <source>
        <dbReference type="ARBA" id="ARBA00022842"/>
    </source>
</evidence>
<dbReference type="InterPro" id="IPR006592">
    <property type="entry name" value="RNA_pol_N"/>
</dbReference>
<dbReference type="SUPFAM" id="SSF64484">
    <property type="entry name" value="beta and beta-prime subunits of DNA dependent RNA-polymerase"/>
    <property type="match status" value="1"/>
</dbReference>
<dbReference type="InterPro" id="IPR042102">
    <property type="entry name" value="RNA_pol_Rpb1_3_sf"/>
</dbReference>
<dbReference type="GO" id="GO:0003677">
    <property type="term" value="F:DNA binding"/>
    <property type="evidence" value="ECO:0007669"/>
    <property type="project" value="InterPro"/>
</dbReference>
<evidence type="ECO:0000256" key="1">
    <source>
        <dbReference type="ARBA" id="ARBA00001946"/>
    </source>
</evidence>
<dbReference type="PANTHER" id="PTHR19376">
    <property type="entry name" value="DNA-DIRECTED RNA POLYMERASE"/>
    <property type="match status" value="1"/>
</dbReference>
<comment type="function">
    <text evidence="17">DNA-dependent RNA polymerase catalyzes the transcription of DNA into RNA using the four ribonucleoside triphosphates as substrates.</text>
</comment>
<dbReference type="GO" id="GO:0005736">
    <property type="term" value="C:RNA polymerase I complex"/>
    <property type="evidence" value="ECO:0007669"/>
    <property type="project" value="TreeGrafter"/>
</dbReference>
<dbReference type="GO" id="GO:0005694">
    <property type="term" value="C:chromosome"/>
    <property type="evidence" value="ECO:0007669"/>
    <property type="project" value="UniProtKB-SubCell"/>
</dbReference>
<dbReference type="FunFam" id="3.30.1490.180:FF:000003">
    <property type="entry name" value="DNA-directed RNA polymerase subunit"/>
    <property type="match status" value="1"/>
</dbReference>
<name>A0A3Q3W9H7_MOLML</name>
<dbReference type="CDD" id="cd01435">
    <property type="entry name" value="RNAP_I_RPA1_N"/>
    <property type="match status" value="1"/>
</dbReference>
<keyword evidence="6 17" id="KW-0240">DNA-directed RNA polymerase</keyword>
<dbReference type="Pfam" id="PF04983">
    <property type="entry name" value="RNA_pol_Rpb1_3"/>
    <property type="match status" value="1"/>
</dbReference>
<dbReference type="CDD" id="cd02735">
    <property type="entry name" value="RNAP_I_Rpa1_C"/>
    <property type="match status" value="1"/>
</dbReference>
<evidence type="ECO:0000259" key="19">
    <source>
        <dbReference type="SMART" id="SM00663"/>
    </source>
</evidence>
<dbReference type="SMART" id="SM00663">
    <property type="entry name" value="RPOLA_N"/>
    <property type="match status" value="1"/>
</dbReference>
<evidence type="ECO:0000256" key="15">
    <source>
        <dbReference type="ARBA" id="ARBA00047768"/>
    </source>
</evidence>
<keyword evidence="8 17" id="KW-0808">Transferase</keyword>
<comment type="cofactor">
    <cofactor evidence="1">
        <name>Mg(2+)</name>
        <dbReference type="ChEBI" id="CHEBI:18420"/>
    </cofactor>
</comment>
<dbReference type="GO" id="GO:0006351">
    <property type="term" value="P:DNA-templated transcription"/>
    <property type="evidence" value="ECO:0007669"/>
    <property type="project" value="InterPro"/>
</dbReference>
<evidence type="ECO:0000256" key="17">
    <source>
        <dbReference type="RuleBase" id="RU004279"/>
    </source>
</evidence>
<dbReference type="STRING" id="94237.ENSMMOP00000013326"/>
<dbReference type="InterPro" id="IPR044893">
    <property type="entry name" value="RNA_pol_Rpb1_clamp_domain"/>
</dbReference>
<dbReference type="InterPro" id="IPR015699">
    <property type="entry name" value="DNA-dir_RNA_pol1_lsu_N"/>
</dbReference>
<evidence type="ECO:0000313" key="20">
    <source>
        <dbReference type="Ensembl" id="ENSMMOP00000013326.1"/>
    </source>
</evidence>
<dbReference type="InterPro" id="IPR007083">
    <property type="entry name" value="RNA_pol_Rpb1_4"/>
</dbReference>
<dbReference type="GO" id="GO:0046872">
    <property type="term" value="F:metal ion binding"/>
    <property type="evidence" value="ECO:0007669"/>
    <property type="project" value="UniProtKB-KW"/>
</dbReference>
<keyword evidence="9 17" id="KW-0548">Nucleotidyltransferase</keyword>
<dbReference type="Gene3D" id="6.10.250.2940">
    <property type="match status" value="1"/>
</dbReference>
<dbReference type="InterPro" id="IPR007081">
    <property type="entry name" value="RNA_pol_Rpb1_5"/>
</dbReference>
<dbReference type="InterPro" id="IPR038120">
    <property type="entry name" value="Rpb1_funnel_sf"/>
</dbReference>
<evidence type="ECO:0000256" key="14">
    <source>
        <dbReference type="ARBA" id="ARBA00023242"/>
    </source>
</evidence>
<evidence type="ECO:0000256" key="6">
    <source>
        <dbReference type="ARBA" id="ARBA00022478"/>
    </source>
</evidence>
<dbReference type="Pfam" id="PF05000">
    <property type="entry name" value="RNA_pol_Rpb1_4"/>
    <property type="match status" value="1"/>
</dbReference>
<evidence type="ECO:0000256" key="9">
    <source>
        <dbReference type="ARBA" id="ARBA00022695"/>
    </source>
</evidence>
<dbReference type="Proteomes" id="UP000261620">
    <property type="component" value="Unplaced"/>
</dbReference>
<dbReference type="FunFam" id="2.40.40.20:FF:000019">
    <property type="entry name" value="DNA-directed RNA polymerase II subunit RPB1"/>
    <property type="match status" value="1"/>
</dbReference>
<dbReference type="Pfam" id="PF04997">
    <property type="entry name" value="RNA_pol_Rpb1_1"/>
    <property type="match status" value="1"/>
</dbReference>
<dbReference type="Gene3D" id="4.10.860.120">
    <property type="entry name" value="RNA polymerase II, clamp domain"/>
    <property type="match status" value="1"/>
</dbReference>
<reference evidence="20" key="1">
    <citation type="submission" date="2025-08" db="UniProtKB">
        <authorList>
            <consortium name="Ensembl"/>
        </authorList>
    </citation>
    <scope>IDENTIFICATION</scope>
</reference>
<dbReference type="Gene3D" id="2.40.40.20">
    <property type="match status" value="1"/>
</dbReference>
<evidence type="ECO:0000256" key="13">
    <source>
        <dbReference type="ARBA" id="ARBA00023163"/>
    </source>
</evidence>
<dbReference type="OMA" id="NREDYQQ"/>
<keyword evidence="11" id="KW-0862">Zinc</keyword>
<evidence type="ECO:0000256" key="2">
    <source>
        <dbReference type="ARBA" id="ARBA00004286"/>
    </source>
</evidence>
<dbReference type="Gene3D" id="3.30.1490.180">
    <property type="entry name" value="RNA polymerase ii"/>
    <property type="match status" value="1"/>
</dbReference>
<protein>
    <recommendedName>
        <fullName evidence="17">DNA-directed RNA polymerase subunit</fullName>
        <ecNumber evidence="17">2.7.7.6</ecNumber>
    </recommendedName>
</protein>
<dbReference type="Gene3D" id="1.10.132.30">
    <property type="match status" value="1"/>
</dbReference>
<evidence type="ECO:0000256" key="8">
    <source>
        <dbReference type="ARBA" id="ARBA00022679"/>
    </source>
</evidence>
<dbReference type="InterPro" id="IPR047107">
    <property type="entry name" value="DNA-dir_RNA_pol1_lsu_C"/>
</dbReference>
<dbReference type="Pfam" id="PF00623">
    <property type="entry name" value="RNA_pol_Rpb1_2"/>
    <property type="match status" value="1"/>
</dbReference>
<reference evidence="20" key="2">
    <citation type="submission" date="2025-09" db="UniProtKB">
        <authorList>
            <consortium name="Ensembl"/>
        </authorList>
    </citation>
    <scope>IDENTIFICATION</scope>
</reference>
<evidence type="ECO:0000256" key="4">
    <source>
        <dbReference type="ARBA" id="ARBA00006460"/>
    </source>
</evidence>
<dbReference type="EC" id="2.7.7.6" evidence="17"/>
<feature type="region of interest" description="Disordered" evidence="18">
    <location>
        <begin position="1344"/>
        <end position="1424"/>
    </location>
</feature>
<keyword evidence="12" id="KW-0460">Magnesium</keyword>
<dbReference type="InterPro" id="IPR045867">
    <property type="entry name" value="DNA-dir_RpoC_beta_prime"/>
</dbReference>
<comment type="similarity">
    <text evidence="4 17">Belongs to the RNA polymerase beta' chain family.</text>
</comment>
<feature type="compositionally biased region" description="Acidic residues" evidence="18">
    <location>
        <begin position="1364"/>
        <end position="1401"/>
    </location>
</feature>
<keyword evidence="21" id="KW-1185">Reference proteome</keyword>
<evidence type="ECO:0000256" key="3">
    <source>
        <dbReference type="ARBA" id="ARBA00004604"/>
    </source>
</evidence>